<protein>
    <recommendedName>
        <fullName evidence="2">RNA 2',3'-cyclic phosphodiesterase</fullName>
        <shortName evidence="2">RNA 2',3'-CPDase</shortName>
        <ecNumber evidence="2">3.1.4.58</ecNumber>
    </recommendedName>
</protein>
<dbReference type="PANTHER" id="PTHR35561">
    <property type="entry name" value="RNA 2',3'-CYCLIC PHOSPHODIESTERASE"/>
    <property type="match status" value="1"/>
</dbReference>
<sequence>MSPHYFIALPLPTQPAERVHSWKKQVEQDFPFKKWVHPNDYHVTLFFLGAADSTKLQRVCAYMDEVAQEVTTFSLQTTQAGWFGKTSSPRILWAGVSGSDVLYDLQKQVADRCEKAGFAVEKRPYKPHITVARTWQGKHSFQDAAKALPILPSSSWEAKEFVLYQTHLGRQPKYERLETFLL</sequence>
<comment type="catalytic activity">
    <reaction evidence="2">
        <text>a 3'-end 2',3'-cyclophospho-ribonucleotide-RNA + H2O = a 3'-end 2'-phospho-ribonucleotide-RNA + H(+)</text>
        <dbReference type="Rhea" id="RHEA:11828"/>
        <dbReference type="Rhea" id="RHEA-COMP:10464"/>
        <dbReference type="Rhea" id="RHEA-COMP:17353"/>
        <dbReference type="ChEBI" id="CHEBI:15377"/>
        <dbReference type="ChEBI" id="CHEBI:15378"/>
        <dbReference type="ChEBI" id="CHEBI:83064"/>
        <dbReference type="ChEBI" id="CHEBI:173113"/>
        <dbReference type="EC" id="3.1.4.58"/>
    </reaction>
</comment>
<dbReference type="PANTHER" id="PTHR35561:SF1">
    <property type="entry name" value="RNA 2',3'-CYCLIC PHOSPHODIESTERASE"/>
    <property type="match status" value="1"/>
</dbReference>
<evidence type="ECO:0000313" key="3">
    <source>
        <dbReference type="EMBL" id="SDH64615.1"/>
    </source>
</evidence>
<reference evidence="3 4" key="1">
    <citation type="submission" date="2016-10" db="EMBL/GenBank/DDBJ databases">
        <authorList>
            <person name="de Groot N.N."/>
        </authorList>
    </citation>
    <scope>NUCLEOTIDE SEQUENCE [LARGE SCALE GENOMIC DNA]</scope>
    <source>
        <strain evidence="3 4">DSM 21632</strain>
    </source>
</reference>
<dbReference type="AlphaFoldDB" id="A0A1G8E435"/>
<dbReference type="EC" id="3.1.4.58" evidence="2"/>
<accession>A0A1G8E435</accession>
<evidence type="ECO:0000256" key="1">
    <source>
        <dbReference type="ARBA" id="ARBA00022801"/>
    </source>
</evidence>
<dbReference type="SUPFAM" id="SSF55144">
    <property type="entry name" value="LigT-like"/>
    <property type="match status" value="1"/>
</dbReference>
<feature type="short sequence motif" description="HXTX 2" evidence="2">
    <location>
        <begin position="128"/>
        <end position="131"/>
    </location>
</feature>
<feature type="short sequence motif" description="HXTX 1" evidence="2">
    <location>
        <begin position="42"/>
        <end position="45"/>
    </location>
</feature>
<comment type="similarity">
    <text evidence="2">Belongs to the 2H phosphoesterase superfamily. ThpR family.</text>
</comment>
<dbReference type="STRING" id="568899.SAMN05192534_108132"/>
<dbReference type="Proteomes" id="UP000199163">
    <property type="component" value="Unassembled WGS sequence"/>
</dbReference>
<dbReference type="GO" id="GO:0016874">
    <property type="term" value="F:ligase activity"/>
    <property type="evidence" value="ECO:0007669"/>
    <property type="project" value="UniProtKB-KW"/>
</dbReference>
<dbReference type="NCBIfam" id="TIGR02258">
    <property type="entry name" value="2_5_ligase"/>
    <property type="match status" value="1"/>
</dbReference>
<proteinExistence type="inferred from homology"/>
<gene>
    <name evidence="3" type="ORF">SAMN05192534_108132</name>
</gene>
<keyword evidence="3" id="KW-0436">Ligase</keyword>
<comment type="function">
    <text evidence="2">Hydrolyzes RNA 2',3'-cyclic phosphodiester to an RNA 2'-phosphomonoester.</text>
</comment>
<dbReference type="EMBL" id="FNDK01000008">
    <property type="protein sequence ID" value="SDH64615.1"/>
    <property type="molecule type" value="Genomic_DNA"/>
</dbReference>
<evidence type="ECO:0000256" key="2">
    <source>
        <dbReference type="HAMAP-Rule" id="MF_01940"/>
    </source>
</evidence>
<dbReference type="GO" id="GO:0004113">
    <property type="term" value="F:2',3'-cyclic-nucleotide 3'-phosphodiesterase activity"/>
    <property type="evidence" value="ECO:0007669"/>
    <property type="project" value="InterPro"/>
</dbReference>
<evidence type="ECO:0000313" key="4">
    <source>
        <dbReference type="Proteomes" id="UP000199163"/>
    </source>
</evidence>
<feature type="active site" description="Proton acceptor" evidence="2">
    <location>
        <position position="128"/>
    </location>
</feature>
<dbReference type="InterPro" id="IPR009097">
    <property type="entry name" value="Cyclic_Pdiesterase"/>
</dbReference>
<dbReference type="Gene3D" id="3.90.1140.10">
    <property type="entry name" value="Cyclic phosphodiesterase"/>
    <property type="match status" value="1"/>
</dbReference>
<keyword evidence="4" id="KW-1185">Reference proteome</keyword>
<dbReference type="RefSeq" id="WP_091273022.1">
    <property type="nucleotide sequence ID" value="NZ_FNDK01000008.1"/>
</dbReference>
<keyword evidence="1 2" id="KW-0378">Hydrolase</keyword>
<feature type="active site" description="Proton donor" evidence="2">
    <location>
        <position position="42"/>
    </location>
</feature>
<dbReference type="GO" id="GO:0008664">
    <property type="term" value="F:RNA 2',3'-cyclic 3'-phosphodiesterase activity"/>
    <property type="evidence" value="ECO:0007669"/>
    <property type="project" value="UniProtKB-EC"/>
</dbReference>
<name>A0A1G8E435_9BACI</name>
<dbReference type="OrthoDB" id="9789350at2"/>
<organism evidence="3 4">
    <name type="scientific">Alteribacillus persepolensis</name>
    <dbReference type="NCBI Taxonomy" id="568899"/>
    <lineage>
        <taxon>Bacteria</taxon>
        <taxon>Bacillati</taxon>
        <taxon>Bacillota</taxon>
        <taxon>Bacilli</taxon>
        <taxon>Bacillales</taxon>
        <taxon>Bacillaceae</taxon>
        <taxon>Alteribacillus</taxon>
    </lineage>
</organism>
<dbReference type="Pfam" id="PF13563">
    <property type="entry name" value="2_5_RNA_ligase2"/>
    <property type="match status" value="1"/>
</dbReference>
<dbReference type="HAMAP" id="MF_01940">
    <property type="entry name" value="RNA_CPDase"/>
    <property type="match status" value="1"/>
</dbReference>
<dbReference type="InterPro" id="IPR004175">
    <property type="entry name" value="RNA_CPDase"/>
</dbReference>